<feature type="compositionally biased region" description="Basic and acidic residues" evidence="1">
    <location>
        <begin position="50"/>
        <end position="65"/>
    </location>
</feature>
<reference evidence="2 3" key="1">
    <citation type="submission" date="2023-07" db="EMBL/GenBank/DDBJ databases">
        <title>Sorghum-associated microbial communities from plants grown in Nebraska, USA.</title>
        <authorList>
            <person name="Schachtman D."/>
        </authorList>
    </citation>
    <scope>NUCLEOTIDE SEQUENCE [LARGE SCALE GENOMIC DNA]</scope>
    <source>
        <strain evidence="2 3">3773</strain>
    </source>
</reference>
<comment type="caution">
    <text evidence="2">The sequence shown here is derived from an EMBL/GenBank/DDBJ whole genome shotgun (WGS) entry which is preliminary data.</text>
</comment>
<evidence type="ECO:0000313" key="3">
    <source>
        <dbReference type="Proteomes" id="UP001255185"/>
    </source>
</evidence>
<name>A0ABU1TMK3_9FLAO</name>
<dbReference type="EMBL" id="JAVDVI010000004">
    <property type="protein sequence ID" value="MDR6967195.1"/>
    <property type="molecule type" value="Genomic_DNA"/>
</dbReference>
<sequence length="81" mass="9131">MENSNDSNEEYIGGIAKKISDGFYINVTRIPTHHIDYDQSEIEATGQVSEDEKSERNRKDNLRDENDSDPDDSGNETIGIP</sequence>
<dbReference type="Proteomes" id="UP001255185">
    <property type="component" value="Unassembled WGS sequence"/>
</dbReference>
<evidence type="ECO:0000313" key="2">
    <source>
        <dbReference type="EMBL" id="MDR6967195.1"/>
    </source>
</evidence>
<feature type="region of interest" description="Disordered" evidence="1">
    <location>
        <begin position="33"/>
        <end position="81"/>
    </location>
</feature>
<evidence type="ECO:0000256" key="1">
    <source>
        <dbReference type="SAM" id="MobiDB-lite"/>
    </source>
</evidence>
<keyword evidence="3" id="KW-1185">Reference proteome</keyword>
<protein>
    <submittedName>
        <fullName evidence="2">Uncharacterized protein</fullName>
    </submittedName>
</protein>
<proteinExistence type="predicted"/>
<dbReference type="RefSeq" id="WP_310025201.1">
    <property type="nucleotide sequence ID" value="NZ_JAVDVI010000004.1"/>
</dbReference>
<accession>A0ABU1TMK3</accession>
<gene>
    <name evidence="2" type="ORF">J2X31_001202</name>
</gene>
<organism evidence="2 3">
    <name type="scientific">Flavobacterium arsenatis</name>
    <dbReference type="NCBI Taxonomy" id="1484332"/>
    <lineage>
        <taxon>Bacteria</taxon>
        <taxon>Pseudomonadati</taxon>
        <taxon>Bacteroidota</taxon>
        <taxon>Flavobacteriia</taxon>
        <taxon>Flavobacteriales</taxon>
        <taxon>Flavobacteriaceae</taxon>
        <taxon>Flavobacterium</taxon>
    </lineage>
</organism>